<evidence type="ECO:0000313" key="2">
    <source>
        <dbReference type="EMBL" id="KAF2021066.1"/>
    </source>
</evidence>
<sequence>MFRIMVYRDLFEDAYYAACSTVLGKATILVVMAFASSCGSGPPASHSLCTTMTILQFSHLLE</sequence>
<keyword evidence="3" id="KW-1185">Reference proteome</keyword>
<dbReference type="Proteomes" id="UP000799778">
    <property type="component" value="Unassembled WGS sequence"/>
</dbReference>
<protein>
    <submittedName>
        <fullName evidence="2">Uncharacterized protein</fullName>
    </submittedName>
</protein>
<dbReference type="RefSeq" id="XP_033389405.1">
    <property type="nucleotide sequence ID" value="XM_033521150.1"/>
</dbReference>
<keyword evidence="1" id="KW-1133">Transmembrane helix</keyword>
<dbReference type="EMBL" id="ML978066">
    <property type="protein sequence ID" value="KAF2021066.1"/>
    <property type="molecule type" value="Genomic_DNA"/>
</dbReference>
<proteinExistence type="predicted"/>
<name>A0A6A5Y707_9PLEO</name>
<dbReference type="AlphaFoldDB" id="A0A6A5Y707"/>
<reference evidence="2" key="1">
    <citation type="journal article" date="2020" name="Stud. Mycol.">
        <title>101 Dothideomycetes genomes: a test case for predicting lifestyles and emergence of pathogens.</title>
        <authorList>
            <person name="Haridas S."/>
            <person name="Albert R."/>
            <person name="Binder M."/>
            <person name="Bloem J."/>
            <person name="Labutti K."/>
            <person name="Salamov A."/>
            <person name="Andreopoulos B."/>
            <person name="Baker S."/>
            <person name="Barry K."/>
            <person name="Bills G."/>
            <person name="Bluhm B."/>
            <person name="Cannon C."/>
            <person name="Castanera R."/>
            <person name="Culley D."/>
            <person name="Daum C."/>
            <person name="Ezra D."/>
            <person name="Gonzalez J."/>
            <person name="Henrissat B."/>
            <person name="Kuo A."/>
            <person name="Liang C."/>
            <person name="Lipzen A."/>
            <person name="Lutzoni F."/>
            <person name="Magnuson J."/>
            <person name="Mondo S."/>
            <person name="Nolan M."/>
            <person name="Ohm R."/>
            <person name="Pangilinan J."/>
            <person name="Park H.-J."/>
            <person name="Ramirez L."/>
            <person name="Alfaro M."/>
            <person name="Sun H."/>
            <person name="Tritt A."/>
            <person name="Yoshinaga Y."/>
            <person name="Zwiers L.-H."/>
            <person name="Turgeon B."/>
            <person name="Goodwin S."/>
            <person name="Spatafora J."/>
            <person name="Crous P."/>
            <person name="Grigoriev I."/>
        </authorList>
    </citation>
    <scope>NUCLEOTIDE SEQUENCE</scope>
    <source>
        <strain evidence="2">CBS 175.79</strain>
    </source>
</reference>
<evidence type="ECO:0000256" key="1">
    <source>
        <dbReference type="SAM" id="Phobius"/>
    </source>
</evidence>
<dbReference type="GeneID" id="54278547"/>
<keyword evidence="1" id="KW-0812">Transmembrane</keyword>
<accession>A0A6A5Y707</accession>
<feature type="transmembrane region" description="Helical" evidence="1">
    <location>
        <begin position="15"/>
        <end position="35"/>
    </location>
</feature>
<gene>
    <name evidence="2" type="ORF">BU24DRAFT_14289</name>
</gene>
<organism evidence="2 3">
    <name type="scientific">Aaosphaeria arxii CBS 175.79</name>
    <dbReference type="NCBI Taxonomy" id="1450172"/>
    <lineage>
        <taxon>Eukaryota</taxon>
        <taxon>Fungi</taxon>
        <taxon>Dikarya</taxon>
        <taxon>Ascomycota</taxon>
        <taxon>Pezizomycotina</taxon>
        <taxon>Dothideomycetes</taxon>
        <taxon>Pleosporomycetidae</taxon>
        <taxon>Pleosporales</taxon>
        <taxon>Pleosporales incertae sedis</taxon>
        <taxon>Aaosphaeria</taxon>
    </lineage>
</organism>
<evidence type="ECO:0000313" key="3">
    <source>
        <dbReference type="Proteomes" id="UP000799778"/>
    </source>
</evidence>
<keyword evidence="1" id="KW-0472">Membrane</keyword>